<feature type="non-terminal residue" evidence="8">
    <location>
        <position position="1"/>
    </location>
</feature>
<reference evidence="8" key="1">
    <citation type="journal article" date="2015" name="Nature">
        <title>Complex archaea that bridge the gap between prokaryotes and eukaryotes.</title>
        <authorList>
            <person name="Spang A."/>
            <person name="Saw J.H."/>
            <person name="Jorgensen S.L."/>
            <person name="Zaremba-Niedzwiedzka K."/>
            <person name="Martijn J."/>
            <person name="Lind A.E."/>
            <person name="van Eijk R."/>
            <person name="Schleper C."/>
            <person name="Guy L."/>
            <person name="Ettema T.J."/>
        </authorList>
    </citation>
    <scope>NUCLEOTIDE SEQUENCE</scope>
</reference>
<proteinExistence type="predicted"/>
<keyword evidence="6" id="KW-0560">Oxidoreductase</keyword>
<dbReference type="PANTHER" id="PTHR15497:SF1">
    <property type="entry name" value="3-HYDROXYANTHRANILATE 3,4-DIOXYGENASE"/>
    <property type="match status" value="1"/>
</dbReference>
<evidence type="ECO:0000313" key="8">
    <source>
        <dbReference type="EMBL" id="KKN06616.1"/>
    </source>
</evidence>
<keyword evidence="5" id="KW-0223">Dioxygenase</keyword>
<evidence type="ECO:0000256" key="3">
    <source>
        <dbReference type="ARBA" id="ARBA00022642"/>
    </source>
</evidence>
<dbReference type="GO" id="GO:0019363">
    <property type="term" value="P:pyridine nucleotide biosynthetic process"/>
    <property type="evidence" value="ECO:0007669"/>
    <property type="project" value="UniProtKB-KW"/>
</dbReference>
<accession>A0A0F9PZY3</accession>
<protein>
    <recommendedName>
        <fullName evidence="9">3-hydroxyanthranilate 3,4-dioxygenase</fullName>
    </recommendedName>
</protein>
<dbReference type="GO" id="GO:0000334">
    <property type="term" value="F:3-hydroxyanthranilate 3,4-dioxygenase activity"/>
    <property type="evidence" value="ECO:0007669"/>
    <property type="project" value="InterPro"/>
</dbReference>
<dbReference type="GO" id="GO:0005506">
    <property type="term" value="F:iron ion binding"/>
    <property type="evidence" value="ECO:0007669"/>
    <property type="project" value="InterPro"/>
</dbReference>
<dbReference type="InterPro" id="IPR010329">
    <property type="entry name" value="3hydroanth_dOase"/>
</dbReference>
<dbReference type="SUPFAM" id="SSF51182">
    <property type="entry name" value="RmlC-like cupins"/>
    <property type="match status" value="1"/>
</dbReference>
<keyword evidence="3" id="KW-0662">Pyridine nucleotide biosynthesis</keyword>
<dbReference type="InterPro" id="IPR011051">
    <property type="entry name" value="RmlC_Cupin_sf"/>
</dbReference>
<keyword evidence="7" id="KW-0408">Iron</keyword>
<organism evidence="8">
    <name type="scientific">marine sediment metagenome</name>
    <dbReference type="NCBI Taxonomy" id="412755"/>
    <lineage>
        <taxon>unclassified sequences</taxon>
        <taxon>metagenomes</taxon>
        <taxon>ecological metagenomes</taxon>
    </lineage>
</organism>
<name>A0A0F9PZY3_9ZZZZ</name>
<evidence type="ECO:0000256" key="4">
    <source>
        <dbReference type="ARBA" id="ARBA00022723"/>
    </source>
</evidence>
<evidence type="ECO:0000256" key="1">
    <source>
        <dbReference type="ARBA" id="ARBA00001954"/>
    </source>
</evidence>
<evidence type="ECO:0008006" key="9">
    <source>
        <dbReference type="Google" id="ProtNLM"/>
    </source>
</evidence>
<keyword evidence="4" id="KW-0479">Metal-binding</keyword>
<dbReference type="EMBL" id="LAZR01004668">
    <property type="protein sequence ID" value="KKN06616.1"/>
    <property type="molecule type" value="Genomic_DNA"/>
</dbReference>
<dbReference type="PANTHER" id="PTHR15497">
    <property type="entry name" value="3-HYDROXYANTHRANILATE 3,4-DIOXYGENASE"/>
    <property type="match status" value="1"/>
</dbReference>
<comment type="cofactor">
    <cofactor evidence="1">
        <name>Fe(2+)</name>
        <dbReference type="ChEBI" id="CHEBI:29033"/>
    </cofactor>
</comment>
<comment type="caution">
    <text evidence="8">The sequence shown here is derived from an EMBL/GenBank/DDBJ whole genome shotgun (WGS) entry which is preliminary data.</text>
</comment>
<dbReference type="InterPro" id="IPR014710">
    <property type="entry name" value="RmlC-like_jellyroll"/>
</dbReference>
<evidence type="ECO:0000256" key="6">
    <source>
        <dbReference type="ARBA" id="ARBA00023002"/>
    </source>
</evidence>
<evidence type="ECO:0000256" key="7">
    <source>
        <dbReference type="ARBA" id="ARBA00023004"/>
    </source>
</evidence>
<evidence type="ECO:0000256" key="2">
    <source>
        <dbReference type="ARBA" id="ARBA00002752"/>
    </source>
</evidence>
<dbReference type="Pfam" id="PF06052">
    <property type="entry name" value="3-HAO"/>
    <property type="match status" value="1"/>
</dbReference>
<gene>
    <name evidence="8" type="ORF">LCGC14_1075470</name>
</gene>
<evidence type="ECO:0000256" key="5">
    <source>
        <dbReference type="ARBA" id="ARBA00022964"/>
    </source>
</evidence>
<comment type="function">
    <text evidence="2">Catalyzes the oxidative ring opening of 3-hydroxyanthranilate to 2-amino-3-carboxymuconate semialdehyde, which spontaneously cyclizes to quinolinate.</text>
</comment>
<dbReference type="Gene3D" id="2.60.120.10">
    <property type="entry name" value="Jelly Rolls"/>
    <property type="match status" value="1"/>
</dbReference>
<dbReference type="AlphaFoldDB" id="A0A0F9PZY3"/>
<sequence length="93" mass="10911">EFFYQVEGDMMLKIKREDESGNLYNDDVIIKEGEIFLMPREVIHSPQRPAGSWGVVLEAKALHGEKDHLRWYCENESCGNKLADFEFDLNFRD</sequence>